<protein>
    <submittedName>
        <fullName evidence="2">Uncharacterized protein</fullName>
    </submittedName>
</protein>
<keyword evidence="3" id="KW-1185">Reference proteome</keyword>
<evidence type="ECO:0000313" key="2">
    <source>
        <dbReference type="EMBL" id="SMP74940.1"/>
    </source>
</evidence>
<evidence type="ECO:0000256" key="1">
    <source>
        <dbReference type="SAM" id="MobiDB-lite"/>
    </source>
</evidence>
<organism evidence="2 3">
    <name type="scientific">Neorhodopirellula lusitana</name>
    <dbReference type="NCBI Taxonomy" id="445327"/>
    <lineage>
        <taxon>Bacteria</taxon>
        <taxon>Pseudomonadati</taxon>
        <taxon>Planctomycetota</taxon>
        <taxon>Planctomycetia</taxon>
        <taxon>Pirellulales</taxon>
        <taxon>Pirellulaceae</taxon>
        <taxon>Neorhodopirellula</taxon>
    </lineage>
</organism>
<sequence length="79" mass="8854">MRCRRMRLQFSRVVKFSNVVDRIDVANVRPLGPARRIKVVIDKSQPNGINPVKPRITDVATGGNNAESESEPQCGKKHD</sequence>
<gene>
    <name evidence="2" type="ORF">SAMN06265222_11887</name>
</gene>
<name>A0ABY1QQN1_9BACT</name>
<dbReference type="EMBL" id="FXUG01000018">
    <property type="protein sequence ID" value="SMP74940.1"/>
    <property type="molecule type" value="Genomic_DNA"/>
</dbReference>
<proteinExistence type="predicted"/>
<evidence type="ECO:0000313" key="3">
    <source>
        <dbReference type="Proteomes" id="UP001158067"/>
    </source>
</evidence>
<feature type="region of interest" description="Disordered" evidence="1">
    <location>
        <begin position="46"/>
        <end position="79"/>
    </location>
</feature>
<accession>A0ABY1QQN1</accession>
<comment type="caution">
    <text evidence="2">The sequence shown here is derived from an EMBL/GenBank/DDBJ whole genome shotgun (WGS) entry which is preliminary data.</text>
</comment>
<dbReference type="Proteomes" id="UP001158067">
    <property type="component" value="Unassembled WGS sequence"/>
</dbReference>
<reference evidence="2 3" key="1">
    <citation type="submission" date="2017-05" db="EMBL/GenBank/DDBJ databases">
        <authorList>
            <person name="Varghese N."/>
            <person name="Submissions S."/>
        </authorList>
    </citation>
    <scope>NUCLEOTIDE SEQUENCE [LARGE SCALE GENOMIC DNA]</scope>
    <source>
        <strain evidence="2 3">DSM 25457</strain>
    </source>
</reference>